<accession>A0A0S4LG93</accession>
<reference evidence="1 2" key="1">
    <citation type="submission" date="2015-10" db="EMBL/GenBank/DDBJ databases">
        <authorList>
            <person name="Gilbert D.G."/>
        </authorList>
    </citation>
    <scope>NUCLEOTIDE SEQUENCE [LARGE SCALE GENOMIC DNA]</scope>
    <source>
        <strain evidence="1">COMA1</strain>
    </source>
</reference>
<dbReference type="Proteomes" id="UP000199032">
    <property type="component" value="Unassembled WGS sequence"/>
</dbReference>
<dbReference type="AlphaFoldDB" id="A0A0S4LG93"/>
<proteinExistence type="predicted"/>
<protein>
    <submittedName>
        <fullName evidence="1">Uncharacterized protein</fullName>
    </submittedName>
</protein>
<dbReference type="EMBL" id="CZQA01000008">
    <property type="protein sequence ID" value="CUS35934.1"/>
    <property type="molecule type" value="Genomic_DNA"/>
</dbReference>
<name>A0A0S4LG93_9BACT</name>
<sequence length="47" mass="5398">MYPLIDEDASVNGENWIRVLSELFLFSENRKGFQAKRDSYDSSQPGS</sequence>
<gene>
    <name evidence="1" type="ORF">COMA1_20531</name>
</gene>
<evidence type="ECO:0000313" key="1">
    <source>
        <dbReference type="EMBL" id="CUS35934.1"/>
    </source>
</evidence>
<organism evidence="1 2">
    <name type="scientific">Candidatus Nitrospira nitrosa</name>
    <dbReference type="NCBI Taxonomy" id="1742972"/>
    <lineage>
        <taxon>Bacteria</taxon>
        <taxon>Pseudomonadati</taxon>
        <taxon>Nitrospirota</taxon>
        <taxon>Nitrospiria</taxon>
        <taxon>Nitrospirales</taxon>
        <taxon>Nitrospiraceae</taxon>
        <taxon>Nitrospira</taxon>
    </lineage>
</organism>
<evidence type="ECO:0000313" key="2">
    <source>
        <dbReference type="Proteomes" id="UP000199032"/>
    </source>
</evidence>
<keyword evidence="2" id="KW-1185">Reference proteome</keyword>